<dbReference type="RefSeq" id="WP_215606168.1">
    <property type="nucleotide sequence ID" value="NZ_CP076136.1"/>
</dbReference>
<name>A0A975P1Y4_9BRAD</name>
<dbReference type="EMBL" id="CP076136">
    <property type="protein sequence ID" value="QWG25432.1"/>
    <property type="molecule type" value="Genomic_DNA"/>
</dbReference>
<dbReference type="AlphaFoldDB" id="A0A975P1Y4"/>
<keyword evidence="2" id="KW-1185">Reference proteome</keyword>
<reference evidence="1 2" key="1">
    <citation type="submission" date="2021-06" db="EMBL/GenBank/DDBJ databases">
        <title>Bradyrhizobium sp. S2-11-4 Genome sequencing.</title>
        <authorList>
            <person name="Jin L."/>
        </authorList>
    </citation>
    <scope>NUCLEOTIDE SEQUENCE [LARGE SCALE GENOMIC DNA]</scope>
    <source>
        <strain evidence="1 2">S2-11-4</strain>
    </source>
</reference>
<organism evidence="1 2">
    <name type="scientific">Bradyrhizobium sediminis</name>
    <dbReference type="NCBI Taxonomy" id="2840469"/>
    <lineage>
        <taxon>Bacteria</taxon>
        <taxon>Pseudomonadati</taxon>
        <taxon>Pseudomonadota</taxon>
        <taxon>Alphaproteobacteria</taxon>
        <taxon>Hyphomicrobiales</taxon>
        <taxon>Nitrobacteraceae</taxon>
        <taxon>Bradyrhizobium</taxon>
    </lineage>
</organism>
<evidence type="ECO:0000313" key="1">
    <source>
        <dbReference type="EMBL" id="QWG25432.1"/>
    </source>
</evidence>
<protein>
    <submittedName>
        <fullName evidence="1">Uncharacterized protein</fullName>
    </submittedName>
</protein>
<gene>
    <name evidence="1" type="ORF">KMZ93_11420</name>
</gene>
<accession>A0A975P1Y4</accession>
<proteinExistence type="predicted"/>
<dbReference type="Proteomes" id="UP000676951">
    <property type="component" value="Chromosome"/>
</dbReference>
<evidence type="ECO:0000313" key="2">
    <source>
        <dbReference type="Proteomes" id="UP000676951"/>
    </source>
</evidence>
<sequence>MAAGVDDASAAPGITRPLAHLQTIEIAQRESRAPTGETLLAGQSASPEIELATTCTKAREIWLSDDFARPLASRASF</sequence>